<name>A0A1F5RWV8_9BACT</name>
<keyword evidence="2" id="KW-0573">Peptidoglycan synthesis</keyword>
<dbReference type="EMBL" id="MFFX01000046">
    <property type="protein sequence ID" value="OGF18531.1"/>
    <property type="molecule type" value="Genomic_DNA"/>
</dbReference>
<dbReference type="Proteomes" id="UP000178682">
    <property type="component" value="Unassembled WGS sequence"/>
</dbReference>
<evidence type="ECO:0000313" key="5">
    <source>
        <dbReference type="EMBL" id="OGF18531.1"/>
    </source>
</evidence>
<dbReference type="Pfam" id="PF02875">
    <property type="entry name" value="Mur_ligase_C"/>
    <property type="match status" value="1"/>
</dbReference>
<dbReference type="InterPro" id="IPR004101">
    <property type="entry name" value="Mur_ligase_C"/>
</dbReference>
<evidence type="ECO:0000256" key="2">
    <source>
        <dbReference type="RuleBase" id="RU004135"/>
    </source>
</evidence>
<proteinExistence type="inferred from homology"/>
<comment type="pathway">
    <text evidence="2">Cell wall biogenesis; peptidoglycan biosynthesis.</text>
</comment>
<dbReference type="SUPFAM" id="SSF53623">
    <property type="entry name" value="MurD-like peptide ligases, catalytic domain"/>
    <property type="match status" value="1"/>
</dbReference>
<evidence type="ECO:0000313" key="6">
    <source>
        <dbReference type="Proteomes" id="UP000178682"/>
    </source>
</evidence>
<keyword evidence="2" id="KW-0961">Cell wall biogenesis/degradation</keyword>
<dbReference type="GO" id="GO:0005737">
    <property type="term" value="C:cytoplasm"/>
    <property type="evidence" value="ECO:0007669"/>
    <property type="project" value="UniProtKB-SubCell"/>
</dbReference>
<dbReference type="AlphaFoldDB" id="A0A1F5RWV8"/>
<dbReference type="GO" id="GO:0005524">
    <property type="term" value="F:ATP binding"/>
    <property type="evidence" value="ECO:0007669"/>
    <property type="project" value="InterPro"/>
</dbReference>
<dbReference type="PANTHER" id="PTHR23135">
    <property type="entry name" value="MUR LIGASE FAMILY MEMBER"/>
    <property type="match status" value="1"/>
</dbReference>
<feature type="domain" description="Mur ligase C-terminal" evidence="3">
    <location>
        <begin position="324"/>
        <end position="447"/>
    </location>
</feature>
<keyword evidence="2" id="KW-0131">Cell cycle</keyword>
<protein>
    <recommendedName>
        <fullName evidence="7">UDP-N-acetylmuramyl-tripeptide synthetase</fullName>
    </recommendedName>
</protein>
<evidence type="ECO:0008006" key="7">
    <source>
        <dbReference type="Google" id="ProtNLM"/>
    </source>
</evidence>
<dbReference type="Gene3D" id="3.40.1190.10">
    <property type="entry name" value="Mur-like, catalytic domain"/>
    <property type="match status" value="1"/>
</dbReference>
<dbReference type="InterPro" id="IPR036565">
    <property type="entry name" value="Mur-like_cat_sf"/>
</dbReference>
<dbReference type="Pfam" id="PF08245">
    <property type="entry name" value="Mur_ligase_M"/>
    <property type="match status" value="1"/>
</dbReference>
<dbReference type="GO" id="GO:0008360">
    <property type="term" value="P:regulation of cell shape"/>
    <property type="evidence" value="ECO:0007669"/>
    <property type="project" value="UniProtKB-KW"/>
</dbReference>
<gene>
    <name evidence="5" type="ORF">A3G56_03430</name>
</gene>
<evidence type="ECO:0000259" key="3">
    <source>
        <dbReference type="Pfam" id="PF02875"/>
    </source>
</evidence>
<dbReference type="SUPFAM" id="SSF53244">
    <property type="entry name" value="MurD-like peptide ligases, peptide-binding domain"/>
    <property type="match status" value="1"/>
</dbReference>
<feature type="domain" description="Mur ligase central" evidence="4">
    <location>
        <begin position="43"/>
        <end position="187"/>
    </location>
</feature>
<comment type="caution">
    <text evidence="5">The sequence shown here is derived from an EMBL/GenBank/DDBJ whole genome shotgun (WGS) entry which is preliminary data.</text>
</comment>
<dbReference type="InterPro" id="IPR013221">
    <property type="entry name" value="Mur_ligase_cen"/>
</dbReference>
<evidence type="ECO:0000256" key="1">
    <source>
        <dbReference type="ARBA" id="ARBA00005898"/>
    </source>
</evidence>
<dbReference type="GO" id="GO:0071555">
    <property type="term" value="P:cell wall organization"/>
    <property type="evidence" value="ECO:0007669"/>
    <property type="project" value="UniProtKB-KW"/>
</dbReference>
<keyword evidence="2" id="KW-0132">Cell division</keyword>
<accession>A0A1F5RWV8</accession>
<dbReference type="GO" id="GO:0016881">
    <property type="term" value="F:acid-amino acid ligase activity"/>
    <property type="evidence" value="ECO:0007669"/>
    <property type="project" value="InterPro"/>
</dbReference>
<sequence length="474" mass="53188">MGTFYNFKKLFPQQLLVVYHFILAWLAAVWYKFPSEKLIVIGVTGTTGKTTSVYLIAKALEQAGYKVGYTSTAMFKVADKEWLNDKKMTMAGRFFTQKILRQMVKAGCEYAIIETTSQGIEQFRHRFINYDILVFTGLYPEHIEAHGGFENYKAAKGKLFEHLSECKSKYSNEKKKVQPIKNEIKKIHLERVPKIIIVNGDDKQAEYFLNFKAEEKIAYHTTRNRQHITPDNILSVIANNIAVKSNGTQFFVDGVRFNLRLLGEFNAQNALTAISVGVSQGLSLEQIKTGLEKITGVPGRFERITSPHLTPNPSPYQGEGDDLNNFTVIVDYAFEPRAVAKLYETVKLIEHNRIIHVLGSAGGGRDITRRPLLGRIAGEHADVVIVTNEDPYDDDPQIIIDQVVVGAEKAGKILGENLFKIIDRREAIKQALKIAAAGDVVLITGKGCEQAICVAGGKKIPWDDRQVVREELEK</sequence>
<dbReference type="InterPro" id="IPR005761">
    <property type="entry name" value="UDP-N-AcMur-Glu-dNH2Pim_ligase"/>
</dbReference>
<comment type="subcellular location">
    <subcellularLocation>
        <location evidence="2">Cytoplasm</location>
    </subcellularLocation>
</comment>
<dbReference type="InterPro" id="IPR036615">
    <property type="entry name" value="Mur_ligase_C_dom_sf"/>
</dbReference>
<organism evidence="5 6">
    <name type="scientific">Candidatus Falkowbacteria bacterium RIFCSPLOWO2_12_FULL_45_10</name>
    <dbReference type="NCBI Taxonomy" id="1797990"/>
    <lineage>
        <taxon>Bacteria</taxon>
        <taxon>Candidatus Falkowiibacteriota</taxon>
    </lineage>
</organism>
<dbReference type="GO" id="GO:0051301">
    <property type="term" value="P:cell division"/>
    <property type="evidence" value="ECO:0007669"/>
    <property type="project" value="UniProtKB-KW"/>
</dbReference>
<dbReference type="UniPathway" id="UPA00219"/>
<dbReference type="NCBIfam" id="TIGR01085">
    <property type="entry name" value="murE"/>
    <property type="match status" value="1"/>
</dbReference>
<dbReference type="Gene3D" id="3.90.190.20">
    <property type="entry name" value="Mur ligase, C-terminal domain"/>
    <property type="match status" value="1"/>
</dbReference>
<comment type="similarity">
    <text evidence="1">Belongs to the MurCDEF family. MurE subfamily.</text>
</comment>
<reference evidence="5 6" key="1">
    <citation type="journal article" date="2016" name="Nat. Commun.">
        <title>Thousands of microbial genomes shed light on interconnected biogeochemical processes in an aquifer system.</title>
        <authorList>
            <person name="Anantharaman K."/>
            <person name="Brown C.T."/>
            <person name="Hug L.A."/>
            <person name="Sharon I."/>
            <person name="Castelle C.J."/>
            <person name="Probst A.J."/>
            <person name="Thomas B.C."/>
            <person name="Singh A."/>
            <person name="Wilkins M.J."/>
            <person name="Karaoz U."/>
            <person name="Brodie E.L."/>
            <person name="Williams K.H."/>
            <person name="Hubbard S.S."/>
            <person name="Banfield J.F."/>
        </authorList>
    </citation>
    <scope>NUCLEOTIDE SEQUENCE [LARGE SCALE GENOMIC DNA]</scope>
</reference>
<dbReference type="PANTHER" id="PTHR23135:SF4">
    <property type="entry name" value="UDP-N-ACETYLMURAMOYL-L-ALANYL-D-GLUTAMATE--2,6-DIAMINOPIMELATE LIGASE MURE HOMOLOG, CHLOROPLASTIC"/>
    <property type="match status" value="1"/>
</dbReference>
<keyword evidence="2" id="KW-0133">Cell shape</keyword>
<dbReference type="GO" id="GO:0009252">
    <property type="term" value="P:peptidoglycan biosynthetic process"/>
    <property type="evidence" value="ECO:0007669"/>
    <property type="project" value="UniProtKB-UniPathway"/>
</dbReference>
<evidence type="ECO:0000259" key="4">
    <source>
        <dbReference type="Pfam" id="PF08245"/>
    </source>
</evidence>